<evidence type="ECO:0000313" key="2">
    <source>
        <dbReference type="Proteomes" id="UP000663929"/>
    </source>
</evidence>
<evidence type="ECO:0000313" key="1">
    <source>
        <dbReference type="EMBL" id="QTD50090.1"/>
    </source>
</evidence>
<proteinExistence type="predicted"/>
<dbReference type="RefSeq" id="WP_237379720.1">
    <property type="nucleotide sequence ID" value="NZ_CP071793.1"/>
</dbReference>
<dbReference type="Proteomes" id="UP000663929">
    <property type="component" value="Chromosome"/>
</dbReference>
<dbReference type="EMBL" id="CP071793">
    <property type="protein sequence ID" value="QTD50090.1"/>
    <property type="molecule type" value="Genomic_DNA"/>
</dbReference>
<organism evidence="1 2">
    <name type="scientific">Sulfidibacter corallicola</name>
    <dbReference type="NCBI Taxonomy" id="2818388"/>
    <lineage>
        <taxon>Bacteria</taxon>
        <taxon>Pseudomonadati</taxon>
        <taxon>Acidobacteriota</taxon>
        <taxon>Holophagae</taxon>
        <taxon>Acanthopleuribacterales</taxon>
        <taxon>Acanthopleuribacteraceae</taxon>
        <taxon>Sulfidibacter</taxon>
    </lineage>
</organism>
<protein>
    <submittedName>
        <fullName evidence="1">Uncharacterized protein</fullName>
    </submittedName>
</protein>
<sequence length="133" mass="14409">MRLADFKGQNLEQADNETSVVQVDFQIQVKPRDQVTASYMVTIESSGQELSSLTTAFVVASEGVLLEPLNGNDLELPPGFSGGEVSGNLSLSFDLFPELDEDHSILAVLSGTTADYHGGILHHFWFARPVELG</sequence>
<gene>
    <name evidence="1" type="ORF">J3U87_31280</name>
</gene>
<reference evidence="1" key="1">
    <citation type="submission" date="2021-03" db="EMBL/GenBank/DDBJ databases">
        <title>Acanthopleuribacteraceae sp. M133.</title>
        <authorList>
            <person name="Wang G."/>
        </authorList>
    </citation>
    <scope>NUCLEOTIDE SEQUENCE</scope>
    <source>
        <strain evidence="1">M133</strain>
    </source>
</reference>
<keyword evidence="2" id="KW-1185">Reference proteome</keyword>
<accession>A0A8A4TKL7</accession>
<dbReference type="KEGG" id="scor:J3U87_31280"/>
<dbReference type="AlphaFoldDB" id="A0A8A4TKL7"/>
<name>A0A8A4TKL7_SULCO</name>